<dbReference type="EMBL" id="CP040098">
    <property type="protein sequence ID" value="QCQ21753.1"/>
    <property type="molecule type" value="Genomic_DNA"/>
</dbReference>
<name>A0A4P8L287_9BACT</name>
<dbReference type="GO" id="GO:0006730">
    <property type="term" value="P:one-carbon metabolic process"/>
    <property type="evidence" value="ECO:0007669"/>
    <property type="project" value="UniProtKB-KW"/>
</dbReference>
<feature type="domain" description="S-adenosylmethionine synthetase C-terminal" evidence="12">
    <location>
        <begin position="242"/>
        <end position="387"/>
    </location>
</feature>
<dbReference type="Proteomes" id="UP000298602">
    <property type="component" value="Chromosome"/>
</dbReference>
<evidence type="ECO:0000256" key="7">
    <source>
        <dbReference type="ARBA" id="ARBA00022958"/>
    </source>
</evidence>
<dbReference type="GO" id="GO:0004478">
    <property type="term" value="F:methionine adenosyltransferase activity"/>
    <property type="evidence" value="ECO:0007669"/>
    <property type="project" value="UniProtKB-UniRule"/>
</dbReference>
<evidence type="ECO:0000256" key="3">
    <source>
        <dbReference type="ARBA" id="ARBA00022723"/>
    </source>
</evidence>
<evidence type="ECO:0000259" key="11">
    <source>
        <dbReference type="Pfam" id="PF02772"/>
    </source>
</evidence>
<reference evidence="13 14" key="1">
    <citation type="submission" date="2019-05" db="EMBL/GenBank/DDBJ databases">
        <title>The Complete Genome Sequence of the n-alkane-degrading Desulfoglaeba alkanexedens ALDC reveals multiple alkylsuccinate synthase gene clusters.</title>
        <authorList>
            <person name="Callaghan A.V."/>
            <person name="Davidova I.A."/>
            <person name="Duncan K.E."/>
            <person name="Morris B."/>
            <person name="McInerney M.J."/>
        </authorList>
    </citation>
    <scope>NUCLEOTIDE SEQUENCE [LARGE SCALE GENOMIC DNA]</scope>
    <source>
        <strain evidence="13 14">ALDC</strain>
    </source>
</reference>
<evidence type="ECO:0000256" key="6">
    <source>
        <dbReference type="ARBA" id="ARBA00022842"/>
    </source>
</evidence>
<evidence type="ECO:0000256" key="1">
    <source>
        <dbReference type="ARBA" id="ARBA00022563"/>
    </source>
</evidence>
<dbReference type="RefSeq" id="WP_137423722.1">
    <property type="nucleotide sequence ID" value="NZ_CP040098.1"/>
</dbReference>
<dbReference type="OrthoDB" id="9801686at2"/>
<dbReference type="Pfam" id="PF02772">
    <property type="entry name" value="S-AdoMet_synt_M"/>
    <property type="match status" value="1"/>
</dbReference>
<dbReference type="InterPro" id="IPR002133">
    <property type="entry name" value="S-AdoMet_synthetase"/>
</dbReference>
<gene>
    <name evidence="13" type="ORF">FDQ92_05895</name>
</gene>
<dbReference type="InterPro" id="IPR022629">
    <property type="entry name" value="S-AdoMet_synt_central"/>
</dbReference>
<evidence type="ECO:0000313" key="13">
    <source>
        <dbReference type="EMBL" id="QCQ21753.1"/>
    </source>
</evidence>
<evidence type="ECO:0000313" key="14">
    <source>
        <dbReference type="Proteomes" id="UP000298602"/>
    </source>
</evidence>
<organism evidence="13 14">
    <name type="scientific">Desulfoglaeba alkanexedens ALDC</name>
    <dbReference type="NCBI Taxonomy" id="980445"/>
    <lineage>
        <taxon>Bacteria</taxon>
        <taxon>Pseudomonadati</taxon>
        <taxon>Thermodesulfobacteriota</taxon>
        <taxon>Syntrophobacteria</taxon>
        <taxon>Syntrophobacterales</taxon>
        <taxon>Syntrophobacteraceae</taxon>
        <taxon>Desulfoglaeba</taxon>
    </lineage>
</organism>
<dbReference type="Pfam" id="PF00438">
    <property type="entry name" value="S-AdoMet_synt_N"/>
    <property type="match status" value="1"/>
</dbReference>
<keyword evidence="2 13" id="KW-0808">Transferase</keyword>
<dbReference type="NCBIfam" id="TIGR01034">
    <property type="entry name" value="metK"/>
    <property type="match status" value="1"/>
</dbReference>
<keyword evidence="14" id="KW-1185">Reference proteome</keyword>
<evidence type="ECO:0000256" key="9">
    <source>
        <dbReference type="RuleBase" id="RU004462"/>
    </source>
</evidence>
<dbReference type="EC" id="2.5.1.6" evidence="8"/>
<dbReference type="Gene3D" id="3.30.300.10">
    <property type="match status" value="3"/>
</dbReference>
<keyword evidence="1" id="KW-0554">One-carbon metabolism</keyword>
<evidence type="ECO:0000256" key="4">
    <source>
        <dbReference type="ARBA" id="ARBA00022741"/>
    </source>
</evidence>
<keyword evidence="7" id="KW-0630">Potassium</keyword>
<dbReference type="GO" id="GO:0046872">
    <property type="term" value="F:metal ion binding"/>
    <property type="evidence" value="ECO:0007669"/>
    <property type="project" value="UniProtKB-KW"/>
</dbReference>
<comment type="similarity">
    <text evidence="9">Belongs to the AdoMet synthase family.</text>
</comment>
<reference evidence="13 14" key="2">
    <citation type="submission" date="2019-05" db="EMBL/GenBank/DDBJ databases">
        <authorList>
            <person name="Suflita J.M."/>
            <person name="Marks C.R."/>
        </authorList>
    </citation>
    <scope>NUCLEOTIDE SEQUENCE [LARGE SCALE GENOMIC DNA]</scope>
    <source>
        <strain evidence="13 14">ALDC</strain>
    </source>
</reference>
<dbReference type="InterPro" id="IPR022628">
    <property type="entry name" value="S-AdoMet_synt_N"/>
</dbReference>
<sequence length="401" mass="44117">MREDFVFISESVTSGHPDKLCDQISDGIVDHFLIQDPTSRVRAECAVSKAVIFIAVRYASSAGVDCAHTARQVIHSVGYDLPDFNPKSASILTTLQETPADPAYAFDERRLSEEEINRIAVKNQATVFGFACDQTSAFLPLPLYLAHRLSRKLGSVRMDGTLPYLLADGRVQVGVEYRSRQPVRIQSIIITTSQERPDHPKAQRVQDDLMDTVISPVFGSEPIKPDARTKIFINPDGPIIGGGPASHSGLTGRKNAVDTYGEYCRHSQKALSGKDPTRIDRSGVYAARYAAKNVVAAGLARECEIQLSYSIGLPGPLSLQVETFGSGAFPEARIAELLKRHFEFRLAGILKNFELRLLPARYPKGFYQKLAAYGQVGRTDLDLPWEKTDRAAILAEDAGRP</sequence>
<dbReference type="GO" id="GO:0006556">
    <property type="term" value="P:S-adenosylmethionine biosynthetic process"/>
    <property type="evidence" value="ECO:0007669"/>
    <property type="project" value="UniProtKB-UniRule"/>
</dbReference>
<dbReference type="PIRSF" id="PIRSF000497">
    <property type="entry name" value="MAT"/>
    <property type="match status" value="1"/>
</dbReference>
<accession>A0A4P8L287</accession>
<evidence type="ECO:0000256" key="2">
    <source>
        <dbReference type="ARBA" id="ARBA00022679"/>
    </source>
</evidence>
<evidence type="ECO:0000256" key="5">
    <source>
        <dbReference type="ARBA" id="ARBA00022840"/>
    </source>
</evidence>
<dbReference type="AlphaFoldDB" id="A0A4P8L287"/>
<protein>
    <recommendedName>
        <fullName evidence="8">Methionine adenosyltransferase</fullName>
        <ecNumber evidence="8">2.5.1.6</ecNumber>
    </recommendedName>
</protein>
<dbReference type="CDD" id="cd18079">
    <property type="entry name" value="S-AdoMet_synt"/>
    <property type="match status" value="1"/>
</dbReference>
<dbReference type="GO" id="GO:0005524">
    <property type="term" value="F:ATP binding"/>
    <property type="evidence" value="ECO:0007669"/>
    <property type="project" value="UniProtKB-KW"/>
</dbReference>
<dbReference type="Pfam" id="PF02773">
    <property type="entry name" value="S-AdoMet_synt_C"/>
    <property type="match status" value="1"/>
</dbReference>
<evidence type="ECO:0000259" key="10">
    <source>
        <dbReference type="Pfam" id="PF00438"/>
    </source>
</evidence>
<evidence type="ECO:0000259" key="12">
    <source>
        <dbReference type="Pfam" id="PF02773"/>
    </source>
</evidence>
<keyword evidence="5" id="KW-0067">ATP-binding</keyword>
<dbReference type="KEGG" id="dax:FDQ92_05895"/>
<keyword evidence="6" id="KW-0460">Magnesium</keyword>
<dbReference type="SUPFAM" id="SSF55973">
    <property type="entry name" value="S-adenosylmethionine synthetase"/>
    <property type="match status" value="3"/>
</dbReference>
<proteinExistence type="inferred from homology"/>
<dbReference type="PANTHER" id="PTHR11964">
    <property type="entry name" value="S-ADENOSYLMETHIONINE SYNTHETASE"/>
    <property type="match status" value="1"/>
</dbReference>
<dbReference type="InterPro" id="IPR022630">
    <property type="entry name" value="S-AdoMet_synt_C"/>
</dbReference>
<keyword evidence="3" id="KW-0479">Metal-binding</keyword>
<evidence type="ECO:0000256" key="8">
    <source>
        <dbReference type="NCBIfam" id="TIGR01034"/>
    </source>
</evidence>
<feature type="domain" description="S-adenosylmethionine synthetase N-terminal" evidence="10">
    <location>
        <begin position="5"/>
        <end position="97"/>
    </location>
</feature>
<dbReference type="InterPro" id="IPR022636">
    <property type="entry name" value="S-AdoMet_synthetase_sfam"/>
</dbReference>
<feature type="domain" description="S-adenosylmethionine synthetase central" evidence="11">
    <location>
        <begin position="120"/>
        <end position="237"/>
    </location>
</feature>
<keyword evidence="4" id="KW-0547">Nucleotide-binding</keyword>